<dbReference type="EMBL" id="JBHSZQ010000047">
    <property type="protein sequence ID" value="MFC7126989.1"/>
    <property type="molecule type" value="Genomic_DNA"/>
</dbReference>
<dbReference type="Proteomes" id="UP001596414">
    <property type="component" value="Unassembled WGS sequence"/>
</dbReference>
<dbReference type="AlphaFoldDB" id="A0ABD5XAT7"/>
<comment type="caution">
    <text evidence="2">The sequence shown here is derived from an EMBL/GenBank/DDBJ whole genome shotgun (WGS) entry which is preliminary data.</text>
</comment>
<accession>A0ABD5XAT7</accession>
<protein>
    <submittedName>
        <fullName evidence="2">Uncharacterized protein</fullName>
    </submittedName>
</protein>
<evidence type="ECO:0000313" key="2">
    <source>
        <dbReference type="EMBL" id="MFC7126989.1"/>
    </source>
</evidence>
<organism evidence="2 3">
    <name type="scientific">Halovenus rubra</name>
    <dbReference type="NCBI Taxonomy" id="869890"/>
    <lineage>
        <taxon>Archaea</taxon>
        <taxon>Methanobacteriati</taxon>
        <taxon>Methanobacteriota</taxon>
        <taxon>Stenosarchaea group</taxon>
        <taxon>Halobacteria</taxon>
        <taxon>Halobacteriales</taxon>
        <taxon>Haloarculaceae</taxon>
        <taxon>Halovenus</taxon>
    </lineage>
</organism>
<feature type="region of interest" description="Disordered" evidence="1">
    <location>
        <begin position="188"/>
        <end position="217"/>
    </location>
</feature>
<dbReference type="RefSeq" id="WP_267637526.1">
    <property type="nucleotide sequence ID" value="NZ_JAODIY010000009.1"/>
</dbReference>
<proteinExistence type="predicted"/>
<gene>
    <name evidence="2" type="ORF">ACFQJ7_13315</name>
</gene>
<reference evidence="2 3" key="1">
    <citation type="journal article" date="2014" name="Int. J. Syst. Evol. Microbiol.">
        <title>Complete genome sequence of Corynebacterium casei LMG S-19264T (=DSM 44701T), isolated from a smear-ripened cheese.</title>
        <authorList>
            <consortium name="US DOE Joint Genome Institute (JGI-PGF)"/>
            <person name="Walter F."/>
            <person name="Albersmeier A."/>
            <person name="Kalinowski J."/>
            <person name="Ruckert C."/>
        </authorList>
    </citation>
    <scope>NUCLEOTIDE SEQUENCE [LARGE SCALE GENOMIC DNA]</scope>
    <source>
        <strain evidence="2 3">CGMCC 4.7215</strain>
    </source>
</reference>
<name>A0ABD5XAT7_9EURY</name>
<sequence length="245" mass="26362">MIVVATEDFELYHEIVTELRDRSLSFTTIEPDDEIPANATAIVTSVADPTPETDIPVITGEPGNPRETVEDVIAVVRGNNGRTVIGIDPGETPGIAVLSGDMVVATYQVQPSEVAEIVHEEATDFAEPLVRIGDGARLIGARIIDDIEDVPIELVDETGTTPYLGTGAGERGMADILAAVNIAQMEGKRVESRDVQPTDGELQRIKERSREQSAENRAIGEELARRVAAGELTIKEALSKHQEST</sequence>
<evidence type="ECO:0000256" key="1">
    <source>
        <dbReference type="SAM" id="MobiDB-lite"/>
    </source>
</evidence>
<evidence type="ECO:0000313" key="3">
    <source>
        <dbReference type="Proteomes" id="UP001596414"/>
    </source>
</evidence>